<evidence type="ECO:0000313" key="1">
    <source>
        <dbReference type="EMBL" id="KAD5507626.1"/>
    </source>
</evidence>
<organism evidence="1 2">
    <name type="scientific">Mikania micrantha</name>
    <name type="common">bitter vine</name>
    <dbReference type="NCBI Taxonomy" id="192012"/>
    <lineage>
        <taxon>Eukaryota</taxon>
        <taxon>Viridiplantae</taxon>
        <taxon>Streptophyta</taxon>
        <taxon>Embryophyta</taxon>
        <taxon>Tracheophyta</taxon>
        <taxon>Spermatophyta</taxon>
        <taxon>Magnoliopsida</taxon>
        <taxon>eudicotyledons</taxon>
        <taxon>Gunneridae</taxon>
        <taxon>Pentapetalae</taxon>
        <taxon>asterids</taxon>
        <taxon>campanulids</taxon>
        <taxon>Asterales</taxon>
        <taxon>Asteraceae</taxon>
        <taxon>Asteroideae</taxon>
        <taxon>Heliantheae alliance</taxon>
        <taxon>Eupatorieae</taxon>
        <taxon>Mikania</taxon>
    </lineage>
</organism>
<keyword evidence="2" id="KW-1185">Reference proteome</keyword>
<gene>
    <name evidence="1" type="ORF">E3N88_15329</name>
</gene>
<evidence type="ECO:0000313" key="2">
    <source>
        <dbReference type="Proteomes" id="UP000326396"/>
    </source>
</evidence>
<comment type="caution">
    <text evidence="1">The sequence shown here is derived from an EMBL/GenBank/DDBJ whole genome shotgun (WGS) entry which is preliminary data.</text>
</comment>
<dbReference type="AlphaFoldDB" id="A0A5N6NVB2"/>
<sequence length="114" mass="12434">MLFFSLSRAGVMVMSELTPHSGVKDKSDAQVGGTVGGKTHGVQTVLVQEVNNVQQEKDGMKLYQTRGLLPPSITQVLLQLQFNLRVFSVLLLSAFIAAPQQRFSTAFSFNSGDF</sequence>
<proteinExistence type="predicted"/>
<name>A0A5N6NVB2_9ASTR</name>
<protein>
    <submittedName>
        <fullName evidence="1">Uncharacterized protein</fullName>
    </submittedName>
</protein>
<accession>A0A5N6NVB2</accession>
<dbReference type="Proteomes" id="UP000326396">
    <property type="component" value="Linkage Group LG16"/>
</dbReference>
<reference evidence="1 2" key="1">
    <citation type="submission" date="2019-05" db="EMBL/GenBank/DDBJ databases">
        <title>Mikania micrantha, genome provides insights into the molecular mechanism of rapid growth.</title>
        <authorList>
            <person name="Liu B."/>
        </authorList>
    </citation>
    <scope>NUCLEOTIDE SEQUENCE [LARGE SCALE GENOMIC DNA]</scope>
    <source>
        <strain evidence="1">NLD-2019</strain>
        <tissue evidence="1">Leaf</tissue>
    </source>
</reference>
<dbReference type="EMBL" id="SZYD01000008">
    <property type="protein sequence ID" value="KAD5507626.1"/>
    <property type="molecule type" value="Genomic_DNA"/>
</dbReference>